<evidence type="ECO:0000256" key="5">
    <source>
        <dbReference type="ARBA" id="ARBA00022496"/>
    </source>
</evidence>
<reference evidence="11 12" key="1">
    <citation type="submission" date="2018-08" db="EMBL/GenBank/DDBJ databases">
        <title>Murine metabolic-syndrome-specific gut microbial biobank.</title>
        <authorList>
            <person name="Liu C."/>
        </authorList>
    </citation>
    <scope>NUCLEOTIDE SEQUENCE [LARGE SCALE GENOMIC DNA]</scope>
    <source>
        <strain evidence="11 12">583</strain>
    </source>
</reference>
<keyword evidence="4" id="KW-1003">Cell membrane</keyword>
<feature type="transmembrane region" description="Helical" evidence="10">
    <location>
        <begin position="46"/>
        <end position="66"/>
    </location>
</feature>
<evidence type="ECO:0000256" key="6">
    <source>
        <dbReference type="ARBA" id="ARBA00022692"/>
    </source>
</evidence>
<evidence type="ECO:0000313" key="11">
    <source>
        <dbReference type="EMBL" id="NBI07681.1"/>
    </source>
</evidence>
<keyword evidence="6 10" id="KW-0812">Transmembrane</keyword>
<comment type="similarity">
    <text evidence="2">Belongs to the binding-protein-dependent transport system permease family. FecCD subfamily.</text>
</comment>
<dbReference type="GO" id="GO:0005886">
    <property type="term" value="C:plasma membrane"/>
    <property type="evidence" value="ECO:0007669"/>
    <property type="project" value="UniProtKB-SubCell"/>
</dbReference>
<dbReference type="PANTHER" id="PTHR30472">
    <property type="entry name" value="FERRIC ENTEROBACTIN TRANSPORT SYSTEM PERMEASE PROTEIN"/>
    <property type="match status" value="1"/>
</dbReference>
<evidence type="ECO:0000256" key="9">
    <source>
        <dbReference type="ARBA" id="ARBA00023136"/>
    </source>
</evidence>
<keyword evidence="7 10" id="KW-1133">Transmembrane helix</keyword>
<accession>A0A845QZE4</accession>
<evidence type="ECO:0000256" key="10">
    <source>
        <dbReference type="SAM" id="Phobius"/>
    </source>
</evidence>
<dbReference type="SUPFAM" id="SSF81345">
    <property type="entry name" value="ABC transporter involved in vitamin B12 uptake, BtuC"/>
    <property type="match status" value="1"/>
</dbReference>
<evidence type="ECO:0000256" key="7">
    <source>
        <dbReference type="ARBA" id="ARBA00022989"/>
    </source>
</evidence>
<evidence type="ECO:0000256" key="3">
    <source>
        <dbReference type="ARBA" id="ARBA00022448"/>
    </source>
</evidence>
<protein>
    <submittedName>
        <fullName evidence="11">ABC transporter permease</fullName>
    </submittedName>
</protein>
<dbReference type="RefSeq" id="WP_160198152.1">
    <property type="nucleotide sequence ID" value="NZ_QXXA01000014.1"/>
</dbReference>
<feature type="transmembrane region" description="Helical" evidence="10">
    <location>
        <begin position="218"/>
        <end position="243"/>
    </location>
</feature>
<dbReference type="FunFam" id="1.10.3470.10:FF:000004">
    <property type="entry name" value="Iron compound ABC transporter, permease"/>
    <property type="match status" value="1"/>
</dbReference>
<evidence type="ECO:0000313" key="12">
    <source>
        <dbReference type="Proteomes" id="UP000467132"/>
    </source>
</evidence>
<dbReference type="EMBL" id="QXXA01000014">
    <property type="protein sequence ID" value="NBI07681.1"/>
    <property type="molecule type" value="Genomic_DNA"/>
</dbReference>
<keyword evidence="3" id="KW-0813">Transport</keyword>
<comment type="caution">
    <text evidence="11">The sequence shown here is derived from an EMBL/GenBank/DDBJ whole genome shotgun (WGS) entry which is preliminary data.</text>
</comment>
<dbReference type="InterPro" id="IPR000522">
    <property type="entry name" value="ABC_transptr_permease_BtuC"/>
</dbReference>
<dbReference type="GO" id="GO:0022857">
    <property type="term" value="F:transmembrane transporter activity"/>
    <property type="evidence" value="ECO:0007669"/>
    <property type="project" value="InterPro"/>
</dbReference>
<dbReference type="Gene3D" id="1.10.3470.10">
    <property type="entry name" value="ABC transporter involved in vitamin B12 uptake, BtuC"/>
    <property type="match status" value="1"/>
</dbReference>
<dbReference type="AlphaFoldDB" id="A0A845QZE4"/>
<dbReference type="InterPro" id="IPR037294">
    <property type="entry name" value="ABC_BtuC-like"/>
</dbReference>
<feature type="transmembrane region" description="Helical" evidence="10">
    <location>
        <begin position="78"/>
        <end position="100"/>
    </location>
</feature>
<keyword evidence="5" id="KW-0406">Ion transport</keyword>
<organism evidence="11 12">
    <name type="scientific">Senegalia massiliensis</name>
    <dbReference type="NCBI Taxonomy" id="1720316"/>
    <lineage>
        <taxon>Bacteria</taxon>
        <taxon>Bacillati</taxon>
        <taxon>Bacillota</taxon>
        <taxon>Clostridia</taxon>
        <taxon>Eubacteriales</taxon>
        <taxon>Clostridiaceae</taxon>
        <taxon>Senegalia</taxon>
    </lineage>
</organism>
<comment type="subcellular location">
    <subcellularLocation>
        <location evidence="1">Cell membrane</location>
        <topology evidence="1">Multi-pass membrane protein</topology>
    </subcellularLocation>
</comment>
<proteinExistence type="inferred from homology"/>
<keyword evidence="5" id="KW-0410">Iron transport</keyword>
<sequence length="314" mass="34443">MKKRYLVALLLMLSVVSIFIGAKDISIKNIFNLSEENLNIIILSRLPRLISIIFAGVSMSIAGLIMQQITQNKFVSPTTAGTINFAKLGILFSLIFFTSASSLNKMLLAFLFSVGGTFLFMFILRHIKVKNTVFIPLIGMMLGGVIDSITTAIAYRFDLVQSIGTWLQGDFSMIIKGRYEMLYISIPLLIIAVIYANKFTLAGIGEDFSINLGLNYKFVVNLGITIVALISAIVIVTVGRIPFLGLIVPNIVSLIKGDNMKNSIGYTALIGANFLLISDIVGRVIIYPYEVSISLTVGVFGSIIFLYLLIRGNQ</sequence>
<feature type="transmembrane region" description="Helical" evidence="10">
    <location>
        <begin position="264"/>
        <end position="286"/>
    </location>
</feature>
<keyword evidence="12" id="KW-1185">Reference proteome</keyword>
<gene>
    <name evidence="11" type="ORF">D3Z33_12540</name>
</gene>
<evidence type="ECO:0000256" key="1">
    <source>
        <dbReference type="ARBA" id="ARBA00004651"/>
    </source>
</evidence>
<dbReference type="CDD" id="cd06550">
    <property type="entry name" value="TM_ABC_iron-siderophores_like"/>
    <property type="match status" value="1"/>
</dbReference>
<feature type="transmembrane region" description="Helical" evidence="10">
    <location>
        <begin position="181"/>
        <end position="198"/>
    </location>
</feature>
<evidence type="ECO:0000256" key="2">
    <source>
        <dbReference type="ARBA" id="ARBA00007935"/>
    </source>
</evidence>
<dbReference type="PANTHER" id="PTHR30472:SF27">
    <property type="entry name" value="PETROBACTIN IMPORT SYSTEM PERMEASE PROTEIN YCLN"/>
    <property type="match status" value="1"/>
</dbReference>
<dbReference type="GO" id="GO:0033214">
    <property type="term" value="P:siderophore-iron import into cell"/>
    <property type="evidence" value="ECO:0007669"/>
    <property type="project" value="TreeGrafter"/>
</dbReference>
<dbReference type="Proteomes" id="UP000467132">
    <property type="component" value="Unassembled WGS sequence"/>
</dbReference>
<feature type="transmembrane region" description="Helical" evidence="10">
    <location>
        <begin position="292"/>
        <end position="310"/>
    </location>
</feature>
<keyword evidence="9 10" id="KW-0472">Membrane</keyword>
<dbReference type="OrthoDB" id="9811975at2"/>
<keyword evidence="8" id="KW-0408">Iron</keyword>
<name>A0A845QZE4_9CLOT</name>
<evidence type="ECO:0000256" key="8">
    <source>
        <dbReference type="ARBA" id="ARBA00023004"/>
    </source>
</evidence>
<evidence type="ECO:0000256" key="4">
    <source>
        <dbReference type="ARBA" id="ARBA00022475"/>
    </source>
</evidence>
<dbReference type="Pfam" id="PF01032">
    <property type="entry name" value="FecCD"/>
    <property type="match status" value="1"/>
</dbReference>
<feature type="transmembrane region" description="Helical" evidence="10">
    <location>
        <begin position="106"/>
        <end position="124"/>
    </location>
</feature>